<name>A0AA47MLD5_MERPO</name>
<dbReference type="PANTHER" id="PTHR47331:SF3">
    <property type="match status" value="1"/>
</dbReference>
<accession>A0AA47MLD5</accession>
<dbReference type="Proteomes" id="UP001174136">
    <property type="component" value="Unassembled WGS sequence"/>
</dbReference>
<comment type="caution">
    <text evidence="1">The sequence shown here is derived from an EMBL/GenBank/DDBJ whole genome shotgun (WGS) entry which is preliminary data.</text>
</comment>
<dbReference type="AlphaFoldDB" id="A0AA47MLD5"/>
<organism evidence="1 2">
    <name type="scientific">Merluccius polli</name>
    <name type="common">Benguela hake</name>
    <name type="synonym">Merluccius cadenati</name>
    <dbReference type="NCBI Taxonomy" id="89951"/>
    <lineage>
        <taxon>Eukaryota</taxon>
        <taxon>Metazoa</taxon>
        <taxon>Chordata</taxon>
        <taxon>Craniata</taxon>
        <taxon>Vertebrata</taxon>
        <taxon>Euteleostomi</taxon>
        <taxon>Actinopterygii</taxon>
        <taxon>Neopterygii</taxon>
        <taxon>Teleostei</taxon>
        <taxon>Neoteleostei</taxon>
        <taxon>Acanthomorphata</taxon>
        <taxon>Zeiogadaria</taxon>
        <taxon>Gadariae</taxon>
        <taxon>Gadiformes</taxon>
        <taxon>Gadoidei</taxon>
        <taxon>Merlucciidae</taxon>
        <taxon>Merluccius</taxon>
    </lineage>
</organism>
<keyword evidence="2" id="KW-1185">Reference proteome</keyword>
<proteinExistence type="predicted"/>
<dbReference type="EMBL" id="JAOPHQ010003704">
    <property type="protein sequence ID" value="KAK0142196.1"/>
    <property type="molecule type" value="Genomic_DNA"/>
</dbReference>
<reference evidence="1" key="1">
    <citation type="journal article" date="2023" name="Front. Mar. Sci.">
        <title>A new Merluccius polli reference genome to investigate the effects of global change in West African waters.</title>
        <authorList>
            <person name="Mateo J.L."/>
            <person name="Blanco-Fernandez C."/>
            <person name="Garcia-Vazquez E."/>
            <person name="Machado-Schiaffino G."/>
        </authorList>
    </citation>
    <scope>NUCLEOTIDE SEQUENCE</scope>
    <source>
        <strain evidence="1">C29</strain>
        <tissue evidence="1">Fin</tissue>
    </source>
</reference>
<evidence type="ECO:0000313" key="2">
    <source>
        <dbReference type="Proteomes" id="UP001174136"/>
    </source>
</evidence>
<sequence>MKNIVLKLPYKLREKWRARACEMQRTGRVRMISLVSFVERQASVMSDPIYGNIQDLSSGKVKPMLKQAPKPKGTFATNLNVKPHQEPRNPDSSCLFCKRDHELKSCPELEKKVHKDKITFLKQNGICFGCLVKAGHVSKDCTGRLSCSICKKSHPSVLHIKAEQSSVKAPISSAQVSLGDGEHSGAGDKHNSNECMLSIVPVKVKHSKGSKVIHTYAFLDSGSSATFCTKNLIDKLNITGRKTNILLRTMSQEKSVSSDIITGLEVSAINQNSFIALPEVYTQRSMPVDTSSIPTRPI</sequence>
<protein>
    <submittedName>
        <fullName evidence="1">Uncharacterized protein</fullName>
    </submittedName>
</protein>
<dbReference type="PANTHER" id="PTHR47331">
    <property type="entry name" value="PHD-TYPE DOMAIN-CONTAINING PROTEIN"/>
    <property type="match status" value="1"/>
</dbReference>
<evidence type="ECO:0000313" key="1">
    <source>
        <dbReference type="EMBL" id="KAK0142196.1"/>
    </source>
</evidence>
<gene>
    <name evidence="1" type="ORF">N1851_020133</name>
</gene>